<reference evidence="2 3" key="1">
    <citation type="submission" date="2020-08" db="EMBL/GenBank/DDBJ databases">
        <title>Genomic Encyclopedia of Type Strains, Phase IV (KMG-V): Genome sequencing to study the core and pangenomes of soil and plant-associated prokaryotes.</title>
        <authorList>
            <person name="Whitman W."/>
        </authorList>
    </citation>
    <scope>NUCLEOTIDE SEQUENCE [LARGE SCALE GENOMIC DNA]</scope>
    <source>
        <strain evidence="2 3">M8US30</strain>
    </source>
</reference>
<dbReference type="InterPro" id="IPR052894">
    <property type="entry name" value="AsmA-related"/>
</dbReference>
<dbReference type="PANTHER" id="PTHR30441">
    <property type="entry name" value="DUF748 DOMAIN-CONTAINING PROTEIN"/>
    <property type="match status" value="1"/>
</dbReference>
<evidence type="ECO:0000256" key="1">
    <source>
        <dbReference type="SAM" id="MobiDB-lite"/>
    </source>
</evidence>
<dbReference type="Pfam" id="PF05359">
    <property type="entry name" value="DUF748"/>
    <property type="match status" value="1"/>
</dbReference>
<sequence>MGKPARLVLIAVGAVLALIVLAAVCVPLFLNTDSFKAKIESTLTKSLGRQVTIGKVNLSVLSGSLVAENAVVADDPRFSTQPFIQADKVKIGVEILPLIFSKQVVIRGFSMQSPKIQLLRAANGTWNYSTIGTGGQQTQSEETKQAFPNLTVGEVNVENGRISVGAGPGTTGVGTGPIRVYENVNLKVRDFSFAKAFPFEASANLPAGGSVALKGSAGPFNQTDASLTPFSGNLEIKHLDPLAAGFVDASDGVTGTIDAMVLDAAWSGTQMHVTKLLVDTPKLTLVQSNGPKPPKPVKANAEGSSMLDNLTVDDAQVKNGTITLTTAGKPGSAVYSQVNAQVTNVSPKSASPFNLSGQLPNGGSVSANGTAGPFNQANNASTPVNGQVTLKHVEIGTAGVLPPDAGISGVADMQAKIQSNGQTLNAQGAATVVGIKLAKDGVPSPKPVQLQFTLTQNEQAMNGVVQQAVVTIGSAVINLSGTYQTSGPSTALNMKVVGNAVSINELEAFLPSVGVHLPTGSRLQGGTLTTALAVTGTSAAPVISGPVKINNTQLAGFDLGSKLQTLSSLTGGRIGSSTGSGTTIRSLSMNVREEGGNIRTDNIALDVAGVGTATGAGSVSAGGALNYNVVLKLTGLSGGGGGTQQASSGGGVAGLAGALGGFIPGGGAAGGALGGLGGLAGGVLKSGIPVAIGGTTSNPTFSPNLAGLVGGVGVGAAKGLLGGQLGGQQKGGKTPPNPLGNALGGLLGKH</sequence>
<dbReference type="GO" id="GO:0005886">
    <property type="term" value="C:plasma membrane"/>
    <property type="evidence" value="ECO:0007669"/>
    <property type="project" value="TreeGrafter"/>
</dbReference>
<dbReference type="GO" id="GO:0090313">
    <property type="term" value="P:regulation of protein targeting to membrane"/>
    <property type="evidence" value="ECO:0007669"/>
    <property type="project" value="TreeGrafter"/>
</dbReference>
<evidence type="ECO:0008006" key="4">
    <source>
        <dbReference type="Google" id="ProtNLM"/>
    </source>
</evidence>
<protein>
    <recommendedName>
        <fullName evidence="4">AsmA family protein</fullName>
    </recommendedName>
</protein>
<feature type="region of interest" description="Disordered" evidence="1">
    <location>
        <begin position="725"/>
        <end position="750"/>
    </location>
</feature>
<accession>A0A7W8N443</accession>
<name>A0A7W8N443_9BACT</name>
<proteinExistence type="predicted"/>
<dbReference type="PANTHER" id="PTHR30441:SF8">
    <property type="entry name" value="DUF748 DOMAIN-CONTAINING PROTEIN"/>
    <property type="match status" value="1"/>
</dbReference>
<dbReference type="AlphaFoldDB" id="A0A7W8N443"/>
<dbReference type="InterPro" id="IPR008023">
    <property type="entry name" value="DUF748"/>
</dbReference>
<evidence type="ECO:0000313" key="3">
    <source>
        <dbReference type="Proteomes" id="UP000569092"/>
    </source>
</evidence>
<organism evidence="2 3">
    <name type="scientific">Tunturiibacter lichenicola</name>
    <dbReference type="NCBI Taxonomy" id="2051959"/>
    <lineage>
        <taxon>Bacteria</taxon>
        <taxon>Pseudomonadati</taxon>
        <taxon>Acidobacteriota</taxon>
        <taxon>Terriglobia</taxon>
        <taxon>Terriglobales</taxon>
        <taxon>Acidobacteriaceae</taxon>
        <taxon>Tunturiibacter</taxon>
    </lineage>
</organism>
<comment type="caution">
    <text evidence="2">The sequence shown here is derived from an EMBL/GenBank/DDBJ whole genome shotgun (WGS) entry which is preliminary data.</text>
</comment>
<gene>
    <name evidence="2" type="ORF">HDF10_002097</name>
</gene>
<dbReference type="Proteomes" id="UP000569092">
    <property type="component" value="Unassembled WGS sequence"/>
</dbReference>
<dbReference type="EMBL" id="JACHDZ010000003">
    <property type="protein sequence ID" value="MBB5344118.1"/>
    <property type="molecule type" value="Genomic_DNA"/>
</dbReference>
<evidence type="ECO:0000313" key="2">
    <source>
        <dbReference type="EMBL" id="MBB5344118.1"/>
    </source>
</evidence>